<feature type="compositionally biased region" description="Basic and acidic residues" evidence="6">
    <location>
        <begin position="805"/>
        <end position="814"/>
    </location>
</feature>
<feature type="domain" description="Bicarbonate transporter-like transmembrane" evidence="8">
    <location>
        <begin position="129"/>
        <end position="286"/>
    </location>
</feature>
<evidence type="ECO:0000259" key="8">
    <source>
        <dbReference type="Pfam" id="PF00955"/>
    </source>
</evidence>
<dbReference type="GO" id="GO:0005886">
    <property type="term" value="C:plasma membrane"/>
    <property type="evidence" value="ECO:0007669"/>
    <property type="project" value="TreeGrafter"/>
</dbReference>
<dbReference type="InterPro" id="IPR003020">
    <property type="entry name" value="HCO3_transpt_euk"/>
</dbReference>
<protein>
    <recommendedName>
        <fullName evidence="8">Bicarbonate transporter-like transmembrane domain-containing protein</fullName>
    </recommendedName>
</protein>
<dbReference type="GO" id="GO:0006820">
    <property type="term" value="P:monoatomic anion transport"/>
    <property type="evidence" value="ECO:0007669"/>
    <property type="project" value="InterPro"/>
</dbReference>
<feature type="transmembrane region" description="Helical" evidence="7">
    <location>
        <begin position="325"/>
        <end position="344"/>
    </location>
</feature>
<evidence type="ECO:0000256" key="5">
    <source>
        <dbReference type="ARBA" id="ARBA00023136"/>
    </source>
</evidence>
<evidence type="ECO:0000256" key="4">
    <source>
        <dbReference type="ARBA" id="ARBA00022989"/>
    </source>
</evidence>
<dbReference type="GO" id="GO:0005452">
    <property type="term" value="F:solute:inorganic anion antiporter activity"/>
    <property type="evidence" value="ECO:0007669"/>
    <property type="project" value="InterPro"/>
</dbReference>
<dbReference type="EMBL" id="JAHRHJ020000001">
    <property type="protein sequence ID" value="KAH9328385.1"/>
    <property type="molecule type" value="Genomic_DNA"/>
</dbReference>
<evidence type="ECO:0000256" key="7">
    <source>
        <dbReference type="SAM" id="Phobius"/>
    </source>
</evidence>
<feature type="transmembrane region" description="Helical" evidence="7">
    <location>
        <begin position="179"/>
        <end position="212"/>
    </location>
</feature>
<reference evidence="9 10" key="1">
    <citation type="journal article" date="2021" name="Nat. Plants">
        <title>The Taxus genome provides insights into paclitaxel biosynthesis.</title>
        <authorList>
            <person name="Xiong X."/>
            <person name="Gou J."/>
            <person name="Liao Q."/>
            <person name="Li Y."/>
            <person name="Zhou Q."/>
            <person name="Bi G."/>
            <person name="Li C."/>
            <person name="Du R."/>
            <person name="Wang X."/>
            <person name="Sun T."/>
            <person name="Guo L."/>
            <person name="Liang H."/>
            <person name="Lu P."/>
            <person name="Wu Y."/>
            <person name="Zhang Z."/>
            <person name="Ro D.K."/>
            <person name="Shang Y."/>
            <person name="Huang S."/>
            <person name="Yan J."/>
        </authorList>
    </citation>
    <scope>NUCLEOTIDE SEQUENCE [LARGE SCALE GENOMIC DNA]</scope>
    <source>
        <strain evidence="9">Ta-2019</strain>
    </source>
</reference>
<organism evidence="9 10">
    <name type="scientific">Taxus chinensis</name>
    <name type="common">Chinese yew</name>
    <name type="synonym">Taxus wallichiana var. chinensis</name>
    <dbReference type="NCBI Taxonomy" id="29808"/>
    <lineage>
        <taxon>Eukaryota</taxon>
        <taxon>Viridiplantae</taxon>
        <taxon>Streptophyta</taxon>
        <taxon>Embryophyta</taxon>
        <taxon>Tracheophyta</taxon>
        <taxon>Spermatophyta</taxon>
        <taxon>Pinopsida</taxon>
        <taxon>Pinidae</taxon>
        <taxon>Conifers II</taxon>
        <taxon>Cupressales</taxon>
        <taxon>Taxaceae</taxon>
        <taxon>Taxus</taxon>
    </lineage>
</organism>
<keyword evidence="3 7" id="KW-0812">Transmembrane</keyword>
<feature type="transmembrane region" description="Helical" evidence="7">
    <location>
        <begin position="257"/>
        <end position="276"/>
    </location>
</feature>
<comment type="similarity">
    <text evidence="2">Belongs to the anion exchanger (TC 2.A.31.3) family.</text>
</comment>
<dbReference type="GO" id="GO:0050801">
    <property type="term" value="P:monoatomic ion homeostasis"/>
    <property type="evidence" value="ECO:0007669"/>
    <property type="project" value="TreeGrafter"/>
</dbReference>
<gene>
    <name evidence="9" type="ORF">KI387_000493</name>
</gene>
<dbReference type="Proteomes" id="UP000824469">
    <property type="component" value="Unassembled WGS sequence"/>
</dbReference>
<sequence length="913" mass="102107">MGSPLNRRVMLPSPEIQVADDHDSIPLHAFPLPLPLDHREKAVGEEGGDEEIEPTLYKKVIYIPDTTEASNKGKQPMNGSKECPPSSKTFAGEIWEEQKHERIEDRRSSNRGKACYQWYLKHGAGECLASYKTEWTHCFELGVIVASHYLLWENIVWGILMGAWLEQQTRGKLGSVEVFASNLLCGTAFVILGGQALLVVGVSAPAVIFLVSVSNAANRLLIDFLPWMGWVGIWTSAFLIILAVSGACRFTTSSITFFTWEAVQIFTSMSFIWNAMEEIVHLFNKNINLDTSMLSLWLASSSFVASTFLCKAGNLKLLNKKLCRAVGNCALPVTLLLFTGVAYLPKLDRPQLQRVTFPPTGLRTGGVTELGSLVRLKSIPLWGIFLAIIPALLLASMIFVDHNAASILLQSETSSNSRKSRSRSWDISILAFLVLVCGLFGLPFCYGLFSQSLKHARALTHARSTDLESQECRNGIQVQRISGLIASLLSGLPLVPGLSWITAKIPLAVVIGLYLEVALQTLSNLHFMENTRLLLRDPSLRSVNQSTQFSSIPALRLYTCIQFACALVIFATSRSPAAILFPLFILLMIWMRHWPLRTLFIKKGLNKIDKKLLNHHQPASIKITNPRRRKHAYIEGVNSYNKDKRKAIMREDVQTSDQSPLQWKNPPALPTTPNWRLRERKIRRNKRLRRTTTMSLNHHSHENREEDHLHRVVLPLPCRYQLKKPDITNYGGIEGGGGSSSSFIFSASKSKSLVRQLSPQLILNKRKKSSAIQNPVEMHSNILFDAHPLPNQNYSTNLGLPIDNDNEKVGDRKGVRPCISRPPSSSFASPSPPQAHSNNNSFDIDGVHGISTFPRPTKDDVFPINRRSSALVEGRIQCTKKYNIINGVESSKRSRMILNQGRWPSNKPMPTIK</sequence>
<dbReference type="InterPro" id="IPR011531">
    <property type="entry name" value="HCO3_transpt-like_TM_dom"/>
</dbReference>
<evidence type="ECO:0000256" key="6">
    <source>
        <dbReference type="SAM" id="MobiDB-lite"/>
    </source>
</evidence>
<evidence type="ECO:0000256" key="1">
    <source>
        <dbReference type="ARBA" id="ARBA00004141"/>
    </source>
</evidence>
<dbReference type="PANTHER" id="PTHR11453">
    <property type="entry name" value="ANION EXCHANGE PROTEIN"/>
    <property type="match status" value="1"/>
</dbReference>
<feature type="transmembrane region" description="Helical" evidence="7">
    <location>
        <begin position="379"/>
        <end position="400"/>
    </location>
</feature>
<feature type="region of interest" description="Disordered" evidence="6">
    <location>
        <begin position="653"/>
        <end position="673"/>
    </location>
</feature>
<proteinExistence type="inferred from homology"/>
<dbReference type="Pfam" id="PF00955">
    <property type="entry name" value="HCO3_cotransp"/>
    <property type="match status" value="2"/>
</dbReference>
<keyword evidence="5 7" id="KW-0472">Membrane</keyword>
<keyword evidence="4 7" id="KW-1133">Transmembrane helix</keyword>
<feature type="transmembrane region" description="Helical" evidence="7">
    <location>
        <begin position="224"/>
        <end position="245"/>
    </location>
</feature>
<feature type="transmembrane region" description="Helical" evidence="7">
    <location>
        <begin position="505"/>
        <end position="528"/>
    </location>
</feature>
<feature type="domain" description="Bicarbonate transporter-like transmembrane" evidence="8">
    <location>
        <begin position="288"/>
        <end position="611"/>
    </location>
</feature>
<feature type="transmembrane region" description="Helical" evidence="7">
    <location>
        <begin position="296"/>
        <end position="313"/>
    </location>
</feature>
<evidence type="ECO:0000313" key="10">
    <source>
        <dbReference type="Proteomes" id="UP000824469"/>
    </source>
</evidence>
<dbReference type="OMA" id="WENIVWG"/>
<comment type="subcellular location">
    <subcellularLocation>
        <location evidence="1">Membrane</location>
        <topology evidence="1">Multi-pass membrane protein</topology>
    </subcellularLocation>
</comment>
<dbReference type="PANTHER" id="PTHR11453:SF82">
    <property type="entry name" value="BORON TRANSPORTER 1"/>
    <property type="match status" value="1"/>
</dbReference>
<evidence type="ECO:0000256" key="2">
    <source>
        <dbReference type="ARBA" id="ARBA00006262"/>
    </source>
</evidence>
<comment type="caution">
    <text evidence="9">The sequence shown here is derived from an EMBL/GenBank/DDBJ whole genome shotgun (WGS) entry which is preliminary data.</text>
</comment>
<evidence type="ECO:0000313" key="9">
    <source>
        <dbReference type="EMBL" id="KAH9328385.1"/>
    </source>
</evidence>
<feature type="region of interest" description="Disordered" evidence="6">
    <location>
        <begin position="68"/>
        <end position="88"/>
    </location>
</feature>
<keyword evidence="10" id="KW-1185">Reference proteome</keyword>
<feature type="region of interest" description="Disordered" evidence="6">
    <location>
        <begin position="804"/>
        <end position="857"/>
    </location>
</feature>
<feature type="transmembrane region" description="Helical" evidence="7">
    <location>
        <begin position="577"/>
        <end position="594"/>
    </location>
</feature>
<feature type="transmembrane region" description="Helical" evidence="7">
    <location>
        <begin position="427"/>
        <end position="449"/>
    </location>
</feature>
<dbReference type="AlphaFoldDB" id="A0AA38LN36"/>
<evidence type="ECO:0000256" key="3">
    <source>
        <dbReference type="ARBA" id="ARBA00022692"/>
    </source>
</evidence>
<name>A0AA38LN36_TAXCH</name>
<accession>A0AA38LN36</accession>